<proteinExistence type="predicted"/>
<evidence type="ECO:0000256" key="1">
    <source>
        <dbReference type="SAM" id="Phobius"/>
    </source>
</evidence>
<feature type="transmembrane region" description="Helical" evidence="1">
    <location>
        <begin position="20"/>
        <end position="40"/>
    </location>
</feature>
<keyword evidence="1" id="KW-1133">Transmembrane helix</keyword>
<name>A0ABU2BJV9_9MICC</name>
<organism evidence="2 3">
    <name type="scientific">Paeniglutamicibacter sulfureus</name>
    <dbReference type="NCBI Taxonomy" id="43666"/>
    <lineage>
        <taxon>Bacteria</taxon>
        <taxon>Bacillati</taxon>
        <taxon>Actinomycetota</taxon>
        <taxon>Actinomycetes</taxon>
        <taxon>Micrococcales</taxon>
        <taxon>Micrococcaceae</taxon>
        <taxon>Paeniglutamicibacter</taxon>
    </lineage>
</organism>
<keyword evidence="1" id="KW-0812">Transmembrane</keyword>
<protein>
    <recommendedName>
        <fullName evidence="4">ABC transporter permease</fullName>
    </recommendedName>
</protein>
<reference evidence="2 3" key="1">
    <citation type="submission" date="2023-07" db="EMBL/GenBank/DDBJ databases">
        <title>Sequencing the genomes of 1000 actinobacteria strains.</title>
        <authorList>
            <person name="Klenk H.-P."/>
        </authorList>
    </citation>
    <scope>NUCLEOTIDE SEQUENCE [LARGE SCALE GENOMIC DNA]</scope>
    <source>
        <strain evidence="2 3">DSM 20167</strain>
    </source>
</reference>
<dbReference type="Proteomes" id="UP001183817">
    <property type="component" value="Unassembled WGS sequence"/>
</dbReference>
<comment type="caution">
    <text evidence="2">The sequence shown here is derived from an EMBL/GenBank/DDBJ whole genome shotgun (WGS) entry which is preliminary data.</text>
</comment>
<dbReference type="EMBL" id="JAVDYI010000001">
    <property type="protein sequence ID" value="MDR7358936.1"/>
    <property type="molecule type" value="Genomic_DNA"/>
</dbReference>
<evidence type="ECO:0000313" key="2">
    <source>
        <dbReference type="EMBL" id="MDR7358936.1"/>
    </source>
</evidence>
<evidence type="ECO:0000313" key="3">
    <source>
        <dbReference type="Proteomes" id="UP001183817"/>
    </source>
</evidence>
<sequence>MVFKFKSRTKNLRFQLEFDLGPKVFAVCLIPVIFLATGFVGTLPASAQNGVDVLIVLRDFLLE</sequence>
<accession>A0ABU2BJV9</accession>
<keyword evidence="1" id="KW-0472">Membrane</keyword>
<keyword evidence="3" id="KW-1185">Reference proteome</keyword>
<evidence type="ECO:0008006" key="4">
    <source>
        <dbReference type="Google" id="ProtNLM"/>
    </source>
</evidence>
<gene>
    <name evidence="2" type="ORF">J2S64_002627</name>
</gene>